<dbReference type="PANTHER" id="PTHR46176:SF1">
    <property type="entry name" value="LD21662P"/>
    <property type="match status" value="1"/>
</dbReference>
<feature type="compositionally biased region" description="Basic and acidic residues" evidence="3">
    <location>
        <begin position="213"/>
        <end position="229"/>
    </location>
</feature>
<sequence>MDQKEMQYACTKCMNWFDFDDLSADIQMCKGCTEKNIATSSKASETMEKKEKDTKRSRPENCKYCHTYIKVKVPGEKRICERCSKNRKEYGEPKICVFCQLNSAFIGTKCQRCSSSKKKYGMPVDCKKCNLKAAFDHKKARIEGELLCWKCYISTQRNKIREKRKVTEYDDKTEETDVKRSRESETTKKSSPDENERTWRELLGEDYGSKSARKTESNSARADKKHELRIQAQLNCRNSRKSDLDDRISKMEKRVA</sequence>
<evidence type="ECO:0000256" key="2">
    <source>
        <dbReference type="ARBA" id="ARBA00023054"/>
    </source>
</evidence>
<dbReference type="STRING" id="51511.ENSCSAVP00000013735"/>
<reference evidence="5" key="1">
    <citation type="submission" date="2003-08" db="EMBL/GenBank/DDBJ databases">
        <authorList>
            <person name="Birren B."/>
            <person name="Nusbaum C."/>
            <person name="Abebe A."/>
            <person name="Abouelleil A."/>
            <person name="Adekoya E."/>
            <person name="Ait-zahra M."/>
            <person name="Allen N."/>
            <person name="Allen T."/>
            <person name="An P."/>
            <person name="Anderson M."/>
            <person name="Anderson S."/>
            <person name="Arachchi H."/>
            <person name="Armbruster J."/>
            <person name="Bachantsang P."/>
            <person name="Baldwin J."/>
            <person name="Barry A."/>
            <person name="Bayul T."/>
            <person name="Blitshsteyn B."/>
            <person name="Bloom T."/>
            <person name="Blye J."/>
            <person name="Boguslavskiy L."/>
            <person name="Borowsky M."/>
            <person name="Boukhgalter B."/>
            <person name="Brunache A."/>
            <person name="Butler J."/>
            <person name="Calixte N."/>
            <person name="Calvo S."/>
            <person name="Camarata J."/>
            <person name="Campo K."/>
            <person name="Chang J."/>
            <person name="Cheshatsang Y."/>
            <person name="Citroen M."/>
            <person name="Collymore A."/>
            <person name="Considine T."/>
            <person name="Cook A."/>
            <person name="Cooke P."/>
            <person name="Corum B."/>
            <person name="Cuomo C."/>
            <person name="David R."/>
            <person name="Dawoe T."/>
            <person name="Degray S."/>
            <person name="Dodge S."/>
            <person name="Dooley K."/>
            <person name="Dorje P."/>
            <person name="Dorjee K."/>
            <person name="Dorris L."/>
            <person name="Duffey N."/>
            <person name="Dupes A."/>
            <person name="Elkins T."/>
            <person name="Engels R."/>
            <person name="Erickson J."/>
            <person name="Farina A."/>
            <person name="Faro S."/>
            <person name="Ferreira P."/>
            <person name="Fischer H."/>
            <person name="Fitzgerald M."/>
            <person name="Foley K."/>
            <person name="Gage D."/>
            <person name="Galagan J."/>
            <person name="Gearin G."/>
            <person name="Gnerre S."/>
            <person name="Gnirke A."/>
            <person name="Goyette A."/>
            <person name="Graham J."/>
            <person name="Grandbois E."/>
            <person name="Gyaltsen K."/>
            <person name="Hafez N."/>
            <person name="Hagopian D."/>
            <person name="Hagos B."/>
            <person name="Hall J."/>
            <person name="Hatcher B."/>
            <person name="Heller A."/>
            <person name="Higgins H."/>
            <person name="Honan T."/>
            <person name="Horn A."/>
            <person name="Houde N."/>
            <person name="Hughes L."/>
            <person name="Hulme W."/>
            <person name="Husby E."/>
            <person name="Iliev I."/>
            <person name="Jaffe D."/>
            <person name="Jones C."/>
            <person name="Kamal M."/>
            <person name="Kamat A."/>
            <person name="Kamvysselis M."/>
            <person name="Karlsson E."/>
            <person name="Kells C."/>
            <person name="Kieu A."/>
            <person name="Kisner P."/>
            <person name="Kodira C."/>
            <person name="Kulbokas E."/>
            <person name="Labutti K."/>
            <person name="Lama D."/>
            <person name="Landers T."/>
            <person name="Leger J."/>
            <person name="Levine S."/>
            <person name="Lewis D."/>
            <person name="Lewis T."/>
            <person name="Lindblad-toh K."/>
            <person name="Liu X."/>
            <person name="Lokyitsang T."/>
            <person name="Lokyitsang Y."/>
            <person name="Lucien O."/>
            <person name="Lui A."/>
            <person name="Ma L.J."/>
            <person name="Mabbitt R."/>
            <person name="Macdonald J."/>
            <person name="Maclean C."/>
            <person name="Major J."/>
            <person name="Manning J."/>
            <person name="Marabella R."/>
            <person name="Maru K."/>
            <person name="Matthews C."/>
            <person name="Mauceli E."/>
            <person name="Mccarthy M."/>
            <person name="Mcdonough S."/>
            <person name="Mcghee T."/>
            <person name="Meldrim J."/>
            <person name="Meneus L."/>
            <person name="Mesirov J."/>
            <person name="Mihalev A."/>
            <person name="Mihova T."/>
            <person name="Mikkelsen T."/>
            <person name="Mlenga V."/>
            <person name="Moru K."/>
            <person name="Mozes J."/>
            <person name="Mulrain L."/>
            <person name="Munson G."/>
            <person name="Naylor J."/>
            <person name="Newes C."/>
            <person name="Nguyen C."/>
            <person name="Nguyen N."/>
            <person name="Nguyen T."/>
            <person name="Nicol R."/>
            <person name="Nielsen C."/>
            <person name="Nizzari M."/>
            <person name="Norbu C."/>
            <person name="Norbu N."/>
            <person name="O'donnell P."/>
            <person name="Okoawo O."/>
            <person name="O'leary S."/>
            <person name="Omotosho B."/>
            <person name="O'neill K."/>
            <person name="Osman S."/>
            <person name="Parker S."/>
            <person name="Perrin D."/>
            <person name="Phunkhang P."/>
            <person name="Piqani B."/>
            <person name="Purcell S."/>
            <person name="Rachupka T."/>
            <person name="Ramasamy U."/>
            <person name="Rameau R."/>
            <person name="Ray V."/>
            <person name="Raymond C."/>
            <person name="Retta R."/>
            <person name="Richardson S."/>
            <person name="Rise C."/>
            <person name="Rodriguez J."/>
            <person name="Rogers J."/>
            <person name="Rogov P."/>
            <person name="Rutman M."/>
            <person name="Schupbach R."/>
            <person name="Seaman C."/>
            <person name="Settipalli S."/>
            <person name="Sharpe T."/>
            <person name="Sheridan J."/>
            <person name="Sherpa N."/>
            <person name="Shi J."/>
            <person name="Smirnov S."/>
            <person name="Smith C."/>
            <person name="Sougnez C."/>
            <person name="Spencer B."/>
            <person name="Stalker J."/>
            <person name="Stange-thomann N."/>
            <person name="Stavropoulos S."/>
            <person name="Stetson K."/>
            <person name="Stone C."/>
            <person name="Stone S."/>
            <person name="Stubbs M."/>
            <person name="Talamas J."/>
            <person name="Tchuinga P."/>
            <person name="Tenzing P."/>
            <person name="Tesfaye S."/>
            <person name="Theodore J."/>
            <person name="Thoulutsang Y."/>
            <person name="Topham K."/>
            <person name="Towey S."/>
            <person name="Tsamla T."/>
            <person name="Tsomo N."/>
            <person name="Vallee D."/>
            <person name="Vassiliev H."/>
            <person name="Venkataraman V."/>
            <person name="Vinson J."/>
            <person name="Vo A."/>
            <person name="Wade C."/>
            <person name="Wang S."/>
            <person name="Wangchuk T."/>
            <person name="Wangdi T."/>
            <person name="Whittaker C."/>
            <person name="Wilkinson J."/>
            <person name="Wu Y."/>
            <person name="Wyman D."/>
            <person name="Yadav S."/>
            <person name="Yang S."/>
            <person name="Yang X."/>
            <person name="Yeager S."/>
            <person name="Yee E."/>
            <person name="Young G."/>
            <person name="Zainoun J."/>
            <person name="Zembeck L."/>
            <person name="Zimmer A."/>
            <person name="Zody M."/>
            <person name="Lander E."/>
        </authorList>
    </citation>
    <scope>NUCLEOTIDE SEQUENCE [LARGE SCALE GENOMIC DNA]</scope>
</reference>
<feature type="compositionally biased region" description="Basic and acidic residues" evidence="3">
    <location>
        <begin position="169"/>
        <end position="203"/>
    </location>
</feature>
<dbReference type="Ensembl" id="ENSCSAVT00000013893.1">
    <property type="protein sequence ID" value="ENSCSAVP00000013735.1"/>
    <property type="gene ID" value="ENSCSAVG00000008052.1"/>
</dbReference>
<dbReference type="OMA" id="WRSTSEC"/>
<evidence type="ECO:0000256" key="1">
    <source>
        <dbReference type="ARBA" id="ARBA00009097"/>
    </source>
</evidence>
<dbReference type="FunCoup" id="H2Z823">
    <property type="interactions" value="491"/>
</dbReference>
<keyword evidence="2" id="KW-0175">Coiled coil</keyword>
<dbReference type="Pfam" id="PF16046">
    <property type="entry name" value="FAM76"/>
    <property type="match status" value="1"/>
</dbReference>
<evidence type="ECO:0000256" key="3">
    <source>
        <dbReference type="SAM" id="MobiDB-lite"/>
    </source>
</evidence>
<name>H2Z823_CIOSA</name>
<organism evidence="4 5">
    <name type="scientific">Ciona savignyi</name>
    <name type="common">Pacific transparent sea squirt</name>
    <dbReference type="NCBI Taxonomy" id="51511"/>
    <lineage>
        <taxon>Eukaryota</taxon>
        <taxon>Metazoa</taxon>
        <taxon>Chordata</taxon>
        <taxon>Tunicata</taxon>
        <taxon>Ascidiacea</taxon>
        <taxon>Phlebobranchia</taxon>
        <taxon>Cionidae</taxon>
        <taxon>Ciona</taxon>
    </lineage>
</organism>
<comment type="similarity">
    <text evidence="1">Belongs to the FAM76 family.</text>
</comment>
<evidence type="ECO:0000313" key="4">
    <source>
        <dbReference type="Ensembl" id="ENSCSAVP00000013735.1"/>
    </source>
</evidence>
<dbReference type="AlphaFoldDB" id="H2Z823"/>
<dbReference type="GO" id="GO:0016607">
    <property type="term" value="C:nuclear speck"/>
    <property type="evidence" value="ECO:0007669"/>
    <property type="project" value="TreeGrafter"/>
</dbReference>
<dbReference type="PANTHER" id="PTHR46176">
    <property type="entry name" value="LD21662P"/>
    <property type="match status" value="1"/>
</dbReference>
<reference evidence="4" key="3">
    <citation type="submission" date="2025-09" db="UniProtKB">
        <authorList>
            <consortium name="Ensembl"/>
        </authorList>
    </citation>
    <scope>IDENTIFICATION</scope>
</reference>
<protein>
    <submittedName>
        <fullName evidence="4">Uncharacterized protein</fullName>
    </submittedName>
</protein>
<dbReference type="Proteomes" id="UP000007875">
    <property type="component" value="Unassembled WGS sequence"/>
</dbReference>
<dbReference type="HOGENOM" id="CLU_1087899_0_0_1"/>
<reference evidence="4" key="2">
    <citation type="submission" date="2025-08" db="UniProtKB">
        <authorList>
            <consortium name="Ensembl"/>
        </authorList>
    </citation>
    <scope>IDENTIFICATION</scope>
</reference>
<dbReference type="eggNOG" id="KOG3990">
    <property type="taxonomic scope" value="Eukaryota"/>
</dbReference>
<feature type="region of interest" description="Disordered" evidence="3">
    <location>
        <begin position="169"/>
        <end position="256"/>
    </location>
</feature>
<accession>H2Z823</accession>
<dbReference type="GeneTree" id="ENSGT00940000169021"/>
<evidence type="ECO:0000313" key="5">
    <source>
        <dbReference type="Proteomes" id="UP000007875"/>
    </source>
</evidence>
<dbReference type="InParanoid" id="H2Z823"/>
<keyword evidence="5" id="KW-1185">Reference proteome</keyword>
<proteinExistence type="inferred from homology"/>
<feature type="compositionally biased region" description="Basic and acidic residues" evidence="3">
    <location>
        <begin position="240"/>
        <end position="256"/>
    </location>
</feature>
<dbReference type="InterPro" id="IPR032017">
    <property type="entry name" value="FAM76"/>
</dbReference>